<dbReference type="Proteomes" id="UP001375382">
    <property type="component" value="Unassembled WGS sequence"/>
</dbReference>
<accession>A0ABU8C2S9</accession>
<feature type="chain" id="PRO_5047417130" evidence="1">
    <location>
        <begin position="22"/>
        <end position="205"/>
    </location>
</feature>
<organism evidence="3 4">
    <name type="scientific">Rheinheimera muenzenbergensis</name>
    <dbReference type="NCBI Taxonomy" id="1193628"/>
    <lineage>
        <taxon>Bacteria</taxon>
        <taxon>Pseudomonadati</taxon>
        <taxon>Pseudomonadota</taxon>
        <taxon>Gammaproteobacteria</taxon>
        <taxon>Chromatiales</taxon>
        <taxon>Chromatiaceae</taxon>
        <taxon>Rheinheimera</taxon>
    </lineage>
</organism>
<comment type="caution">
    <text evidence="3">The sequence shown here is derived from an EMBL/GenBank/DDBJ whole genome shotgun (WGS) entry which is preliminary data.</text>
</comment>
<evidence type="ECO:0000256" key="1">
    <source>
        <dbReference type="SAM" id="SignalP"/>
    </source>
</evidence>
<proteinExistence type="predicted"/>
<dbReference type="Pfam" id="PF17680">
    <property type="entry name" value="FlgO"/>
    <property type="match status" value="1"/>
</dbReference>
<feature type="signal peptide" evidence="1">
    <location>
        <begin position="1"/>
        <end position="21"/>
    </location>
</feature>
<gene>
    <name evidence="3" type="ORF">MN202_01795</name>
</gene>
<dbReference type="InterPro" id="IPR041215">
    <property type="entry name" value="FlgO_dom"/>
</dbReference>
<dbReference type="PIRSF" id="PIRSF028688">
    <property type="entry name" value="UCP_imp_028688"/>
    <property type="match status" value="1"/>
</dbReference>
<name>A0ABU8C2S9_9GAMM</name>
<dbReference type="InterPro" id="IPR014549">
    <property type="entry name" value="FlgO"/>
</dbReference>
<dbReference type="RefSeq" id="WP_335734369.1">
    <property type="nucleotide sequence ID" value="NZ_JALAAR010000001.1"/>
</dbReference>
<evidence type="ECO:0000313" key="3">
    <source>
        <dbReference type="EMBL" id="MEH8015953.1"/>
    </source>
</evidence>
<dbReference type="EMBL" id="JALAAR010000001">
    <property type="protein sequence ID" value="MEH8015953.1"/>
    <property type="molecule type" value="Genomic_DNA"/>
</dbReference>
<evidence type="ECO:0000313" key="4">
    <source>
        <dbReference type="Proteomes" id="UP001375382"/>
    </source>
</evidence>
<keyword evidence="4" id="KW-1185">Reference proteome</keyword>
<sequence>MKQLILCSVLLLLQWWQPALAAARHDSSQKSQPELSRYALDYYTNRLADNLFRQLTTELLPRVAAPQLSVASFLPLNSLELSAADADERALANQLADSMLSHALAKGYTAYDYRLRSELLLLSGHEQALSRQASELSTVQLANAILSGSYVMQEDGYVINARIIDVSTKQVLAAVTDYIPGNVFWSEQQVKQRGDYLYRSSRGEK</sequence>
<protein>
    <submittedName>
        <fullName evidence="3">FlgO family outer membrane protein</fullName>
    </submittedName>
</protein>
<keyword evidence="1" id="KW-0732">Signal</keyword>
<feature type="domain" description="FlgO" evidence="2">
    <location>
        <begin position="46"/>
        <end position="183"/>
    </location>
</feature>
<evidence type="ECO:0000259" key="2">
    <source>
        <dbReference type="Pfam" id="PF17680"/>
    </source>
</evidence>
<reference evidence="3 4" key="1">
    <citation type="journal article" date="2023" name="Ecotoxicol. Environ. Saf.">
        <title>Mercury remediation potential of mercury-resistant strain Rheinheimera metallidurans sp. nov. isolated from a municipal waste dumping site.</title>
        <authorList>
            <person name="Yadav V."/>
            <person name="Manjhi A."/>
            <person name="Vadakedath N."/>
        </authorList>
    </citation>
    <scope>NUCLEOTIDE SEQUENCE [LARGE SCALE GENOMIC DNA]</scope>
    <source>
        <strain evidence="3 4">E-49</strain>
    </source>
</reference>